<proteinExistence type="predicted"/>
<dbReference type="PANTHER" id="PTHR31328:SF2">
    <property type="entry name" value="BIOGENESIS OF LYSOSOME-RELATED ORGANELLES COMPLEX 1 SUBUNIT 6"/>
    <property type="match status" value="1"/>
</dbReference>
<organism evidence="1 2">
    <name type="scientific">Acrasis kona</name>
    <dbReference type="NCBI Taxonomy" id="1008807"/>
    <lineage>
        <taxon>Eukaryota</taxon>
        <taxon>Discoba</taxon>
        <taxon>Heterolobosea</taxon>
        <taxon>Tetramitia</taxon>
        <taxon>Eutetramitia</taxon>
        <taxon>Acrasidae</taxon>
        <taxon>Acrasis</taxon>
    </lineage>
</organism>
<protein>
    <submittedName>
        <fullName evidence="1">Biogenesis of lysosome-related organelles complex 1 subunit 6</fullName>
    </submittedName>
</protein>
<name>A0AAW2ZEB5_9EUKA</name>
<dbReference type="AlphaFoldDB" id="A0AAW2ZEB5"/>
<evidence type="ECO:0000313" key="2">
    <source>
        <dbReference type="Proteomes" id="UP001431209"/>
    </source>
</evidence>
<comment type="caution">
    <text evidence="1">The sequence shown here is derived from an EMBL/GenBank/DDBJ whole genome shotgun (WGS) entry which is preliminary data.</text>
</comment>
<dbReference type="Pfam" id="PF14712">
    <property type="entry name" value="Snapin_Pallidin"/>
    <property type="match status" value="1"/>
</dbReference>
<dbReference type="EMBL" id="JAOPGA020001408">
    <property type="protein sequence ID" value="KAL0488148.1"/>
    <property type="molecule type" value="Genomic_DNA"/>
</dbReference>
<gene>
    <name evidence="1" type="ORF">AKO1_008958</name>
</gene>
<evidence type="ECO:0000313" key="1">
    <source>
        <dbReference type="EMBL" id="KAL0488148.1"/>
    </source>
</evidence>
<dbReference type="GO" id="GO:0031083">
    <property type="term" value="C:BLOC-1 complex"/>
    <property type="evidence" value="ECO:0007669"/>
    <property type="project" value="TreeGrafter"/>
</dbReference>
<sequence>MEQTPSHAYKPPTLADDIVGTDLMKTIDEVSVGFQGTIFPTLELISAQLSEIKQSQNLIKQVLAEQNQDWRKMPHLEEIEKTFSKIPLYIAKTKDTQREMYAVQERIDKLKKRSEKLLVQ</sequence>
<dbReference type="InterPro" id="IPR028119">
    <property type="entry name" value="Snapin/Pallidin/Snn1"/>
</dbReference>
<reference evidence="1 2" key="1">
    <citation type="submission" date="2024-03" db="EMBL/GenBank/DDBJ databases">
        <title>The Acrasis kona genome and developmental transcriptomes reveal deep origins of eukaryotic multicellular pathways.</title>
        <authorList>
            <person name="Sheikh S."/>
            <person name="Fu C.-J."/>
            <person name="Brown M.W."/>
            <person name="Baldauf S.L."/>
        </authorList>
    </citation>
    <scope>NUCLEOTIDE SEQUENCE [LARGE SCALE GENOMIC DNA]</scope>
    <source>
        <strain evidence="1 2">ATCC MYA-3509</strain>
    </source>
</reference>
<accession>A0AAW2ZEB5</accession>
<dbReference type="Proteomes" id="UP001431209">
    <property type="component" value="Unassembled WGS sequence"/>
</dbReference>
<dbReference type="GO" id="GO:0030133">
    <property type="term" value="C:transport vesicle"/>
    <property type="evidence" value="ECO:0007669"/>
    <property type="project" value="TreeGrafter"/>
</dbReference>
<dbReference type="PANTHER" id="PTHR31328">
    <property type="entry name" value="BIOGENESIS OF LYSOSOME-RELATED ORGANELLES COMPLEX 1 SUBUNIT 6"/>
    <property type="match status" value="1"/>
</dbReference>
<keyword evidence="2" id="KW-1185">Reference proteome</keyword>